<sequence length="519" mass="54544">MTQFRQAHKQNRYICSAAVVDAEVDEASYVWQGADQFTELDDRRDAQPLALPVVSAPLRVVLVRHGQSTWNASGRIQGSSDFAVLTPKGEAQADTTRQMLLDDRFGRLFHSPLLRAARTAEIVWGSRAGQVSVLHCLREIDLYSFQGLVKSEGKARYGEQYRMWQQRAAEFEIDGQAPVRELWFRASLAWREILGVTDEAAASGEPGAACSLVVAHNAVNQALICVALGLPPTFFRRLVQSNGATSVLDFMPPRGGGGGAPTLVVDRLNQSPGPPFGSGGGGRVGPGRIVLVRTGATEATAEGLLSGVTEAPLSSLGVEQARQAGQLLTDLQVDMLLSSPQRRAVATADEVAAAQAAAGRPAPAVAVHAALRNRDWGPLEGTPAAQALDADAAAERLPDFWQRTGEAWEAAAAAAHKPGGRTVAVVAHSAVISAMLCRCLGLGAERLSLFRSAPGGVTVIEFPDMMAAAGAAGADAPEAAALSAGVVRCANYTAHLGRWAVPITGTDADYAVCGIDGCF</sequence>
<dbReference type="Proteomes" id="UP001445335">
    <property type="component" value="Unassembled WGS sequence"/>
</dbReference>
<dbReference type="PANTHER" id="PTHR48100:SF10">
    <property type="entry name" value="2-CARBOXY-D-ARABINITOL-1-PHOSPHATASE-RELATED"/>
    <property type="match status" value="1"/>
</dbReference>
<evidence type="ECO:0000256" key="3">
    <source>
        <dbReference type="PIRSR" id="PIRSR613078-2"/>
    </source>
</evidence>
<reference evidence="4 5" key="1">
    <citation type="journal article" date="2024" name="Nat. Commun.">
        <title>Phylogenomics reveals the evolutionary origins of lichenization in chlorophyte algae.</title>
        <authorList>
            <person name="Puginier C."/>
            <person name="Libourel C."/>
            <person name="Otte J."/>
            <person name="Skaloud P."/>
            <person name="Haon M."/>
            <person name="Grisel S."/>
            <person name="Petersen M."/>
            <person name="Berrin J.G."/>
            <person name="Delaux P.M."/>
            <person name="Dal Grande F."/>
            <person name="Keller J."/>
        </authorList>
    </citation>
    <scope>NUCLEOTIDE SEQUENCE [LARGE SCALE GENOMIC DNA]</scope>
    <source>
        <strain evidence="4 5">SAG 245.80</strain>
    </source>
</reference>
<gene>
    <name evidence="4" type="ORF">WJX81_003421</name>
</gene>
<dbReference type="InterPro" id="IPR013078">
    <property type="entry name" value="His_Pase_superF_clade-1"/>
</dbReference>
<feature type="active site" description="Proton donor/acceptor" evidence="2">
    <location>
        <position position="139"/>
    </location>
</feature>
<dbReference type="InterPro" id="IPR050275">
    <property type="entry name" value="PGM_Phosphatase"/>
</dbReference>
<dbReference type="SMART" id="SM00855">
    <property type="entry name" value="PGAM"/>
    <property type="match status" value="2"/>
</dbReference>
<accession>A0AAW1RBM6</accession>
<feature type="binding site" evidence="3">
    <location>
        <position position="115"/>
    </location>
    <ligand>
        <name>substrate</name>
    </ligand>
</feature>
<organism evidence="4 5">
    <name type="scientific">Elliptochloris bilobata</name>
    <dbReference type="NCBI Taxonomy" id="381761"/>
    <lineage>
        <taxon>Eukaryota</taxon>
        <taxon>Viridiplantae</taxon>
        <taxon>Chlorophyta</taxon>
        <taxon>core chlorophytes</taxon>
        <taxon>Trebouxiophyceae</taxon>
        <taxon>Trebouxiophyceae incertae sedis</taxon>
        <taxon>Elliptochloris clade</taxon>
        <taxon>Elliptochloris</taxon>
    </lineage>
</organism>
<proteinExistence type="inferred from homology"/>
<dbReference type="AlphaFoldDB" id="A0AAW1RBM6"/>
<evidence type="ECO:0000313" key="5">
    <source>
        <dbReference type="Proteomes" id="UP001445335"/>
    </source>
</evidence>
<dbReference type="InterPro" id="IPR029033">
    <property type="entry name" value="His_PPase_superfam"/>
</dbReference>
<dbReference type="Gene3D" id="3.40.50.1240">
    <property type="entry name" value="Phosphoglycerate mutase-like"/>
    <property type="match status" value="2"/>
</dbReference>
<dbReference type="Pfam" id="PF00300">
    <property type="entry name" value="His_Phos_1"/>
    <property type="match status" value="2"/>
</dbReference>
<feature type="active site" description="Tele-phosphohistidine intermediate" evidence="2">
    <location>
        <position position="65"/>
    </location>
</feature>
<feature type="binding site" evidence="3">
    <location>
        <begin position="64"/>
        <end position="71"/>
    </location>
    <ligand>
        <name>substrate</name>
    </ligand>
</feature>
<evidence type="ECO:0000313" key="4">
    <source>
        <dbReference type="EMBL" id="KAK9830967.1"/>
    </source>
</evidence>
<dbReference type="EMBL" id="JALJOU010000048">
    <property type="protein sequence ID" value="KAK9830967.1"/>
    <property type="molecule type" value="Genomic_DNA"/>
</dbReference>
<evidence type="ECO:0000256" key="2">
    <source>
        <dbReference type="PIRSR" id="PIRSR613078-1"/>
    </source>
</evidence>
<evidence type="ECO:0000256" key="1">
    <source>
        <dbReference type="ARBA" id="ARBA00038362"/>
    </source>
</evidence>
<dbReference type="CDD" id="cd07067">
    <property type="entry name" value="HP_PGM_like"/>
    <property type="match status" value="2"/>
</dbReference>
<evidence type="ECO:0008006" key="6">
    <source>
        <dbReference type="Google" id="ProtNLM"/>
    </source>
</evidence>
<feature type="binding site" evidence="3">
    <location>
        <position position="150"/>
    </location>
    <ligand>
        <name>substrate</name>
    </ligand>
</feature>
<keyword evidence="5" id="KW-1185">Reference proteome</keyword>
<comment type="caution">
    <text evidence="4">The sequence shown here is derived from an EMBL/GenBank/DDBJ whole genome shotgun (WGS) entry which is preliminary data.</text>
</comment>
<protein>
    <recommendedName>
        <fullName evidence="6">Phosphoglycerate mutase</fullName>
    </recommendedName>
</protein>
<dbReference type="GO" id="GO:0016791">
    <property type="term" value="F:phosphatase activity"/>
    <property type="evidence" value="ECO:0007669"/>
    <property type="project" value="TreeGrafter"/>
</dbReference>
<dbReference type="InterPro" id="IPR001345">
    <property type="entry name" value="PG/BPGM_mutase_AS"/>
</dbReference>
<name>A0AAW1RBM6_9CHLO</name>
<dbReference type="SUPFAM" id="SSF53254">
    <property type="entry name" value="Phosphoglycerate mutase-like"/>
    <property type="match status" value="2"/>
</dbReference>
<comment type="similarity">
    <text evidence="1">Belongs to the phosphoglycerate mutase family.</text>
</comment>
<dbReference type="PROSITE" id="PS00175">
    <property type="entry name" value="PG_MUTASE"/>
    <property type="match status" value="1"/>
</dbReference>
<dbReference type="PANTHER" id="PTHR48100">
    <property type="entry name" value="BROAD-SPECIFICITY PHOSPHATASE YOR283W-RELATED"/>
    <property type="match status" value="1"/>
</dbReference>